<dbReference type="InterPro" id="IPR036291">
    <property type="entry name" value="NAD(P)-bd_dom_sf"/>
</dbReference>
<reference evidence="3" key="1">
    <citation type="submission" date="2017-09" db="EMBL/GenBank/DDBJ databases">
        <authorList>
            <person name="Varghese N."/>
            <person name="Submissions S."/>
        </authorList>
    </citation>
    <scope>NUCLEOTIDE SEQUENCE [LARGE SCALE GENOMIC DNA]</scope>
    <source>
        <strain evidence="3">DSM 15103</strain>
    </source>
</reference>
<dbReference type="SUPFAM" id="SSF51735">
    <property type="entry name" value="NAD(P)-binding Rossmann-fold domains"/>
    <property type="match status" value="1"/>
</dbReference>
<dbReference type="InterPro" id="IPR000683">
    <property type="entry name" value="Gfo/Idh/MocA-like_OxRdtase_N"/>
</dbReference>
<dbReference type="RefSeq" id="WP_097000063.1">
    <property type="nucleotide sequence ID" value="NZ_OBEI01000002.1"/>
</dbReference>
<proteinExistence type="predicted"/>
<dbReference type="PANTHER" id="PTHR43377">
    <property type="entry name" value="BILIVERDIN REDUCTASE A"/>
    <property type="match status" value="1"/>
</dbReference>
<dbReference type="GO" id="GO:0000166">
    <property type="term" value="F:nucleotide binding"/>
    <property type="evidence" value="ECO:0007669"/>
    <property type="project" value="InterPro"/>
</dbReference>
<organism evidence="2 3">
    <name type="scientific">Persephonella hydrogeniphila</name>
    <dbReference type="NCBI Taxonomy" id="198703"/>
    <lineage>
        <taxon>Bacteria</taxon>
        <taxon>Pseudomonadati</taxon>
        <taxon>Aquificota</taxon>
        <taxon>Aquificia</taxon>
        <taxon>Aquificales</taxon>
        <taxon>Hydrogenothermaceae</taxon>
        <taxon>Persephonella</taxon>
    </lineage>
</organism>
<name>A0A285NCN3_9AQUI</name>
<dbReference type="Proteomes" id="UP000219036">
    <property type="component" value="Unassembled WGS sequence"/>
</dbReference>
<evidence type="ECO:0000313" key="2">
    <source>
        <dbReference type="EMBL" id="SNZ07048.1"/>
    </source>
</evidence>
<feature type="domain" description="Gfo/Idh/MocA-like oxidoreductase N-terminal" evidence="1">
    <location>
        <begin position="2"/>
        <end position="115"/>
    </location>
</feature>
<dbReference type="Gene3D" id="3.40.50.720">
    <property type="entry name" value="NAD(P)-binding Rossmann-like Domain"/>
    <property type="match status" value="1"/>
</dbReference>
<accession>A0A285NCN3</accession>
<dbReference type="Gene3D" id="3.30.360.10">
    <property type="entry name" value="Dihydrodipicolinate Reductase, domain 2"/>
    <property type="match status" value="1"/>
</dbReference>
<gene>
    <name evidence="2" type="ORF">SAMN06265182_0894</name>
</gene>
<evidence type="ECO:0000313" key="3">
    <source>
        <dbReference type="Proteomes" id="UP000219036"/>
    </source>
</evidence>
<dbReference type="OrthoDB" id="9781031at2"/>
<sequence length="323" mass="37812">MIKVGIVGMGRVFDYYIKAVEHVKDIKIVCVSDIEEKRRSKTPLGARFYKNFHKMILEEKPDAVFVLVPNLLHYEVSKIILEEGIDILLEKPATLDIQELKNLISLSYRKSLVFVISFHYRFAKEVQWFYERYKEGMEKELGRIKYFHCGFYDPYIENNRIKDFVKSLNGSWIDSGINALSVIDMFIDRISLMESRLTYVESVNKYGDIQSTVTLYSPFSYGFIDTNWTLGINCKKTSFLFENEEKEIVLNHSKQQVILKEKGNDQIIADFSKTGDRLVNHYIGVLRDFVNHFKNRTDNTEKALYLHSLLFEAIEKNSILKNC</sequence>
<evidence type="ECO:0000259" key="1">
    <source>
        <dbReference type="Pfam" id="PF01408"/>
    </source>
</evidence>
<dbReference type="InterPro" id="IPR051450">
    <property type="entry name" value="Gfo/Idh/MocA_Oxidoreductases"/>
</dbReference>
<dbReference type="PANTHER" id="PTHR43377:SF1">
    <property type="entry name" value="BILIVERDIN REDUCTASE A"/>
    <property type="match status" value="1"/>
</dbReference>
<protein>
    <submittedName>
        <fullName evidence="2">D-galactose 1-dehydrogenase</fullName>
    </submittedName>
</protein>
<dbReference type="AlphaFoldDB" id="A0A285NCN3"/>
<keyword evidence="3" id="KW-1185">Reference proteome</keyword>
<dbReference type="Pfam" id="PF01408">
    <property type="entry name" value="GFO_IDH_MocA"/>
    <property type="match status" value="1"/>
</dbReference>
<dbReference type="EMBL" id="OBEI01000002">
    <property type="protein sequence ID" value="SNZ07048.1"/>
    <property type="molecule type" value="Genomic_DNA"/>
</dbReference>